<evidence type="ECO:0000313" key="1">
    <source>
        <dbReference type="EMBL" id="MPN47564.1"/>
    </source>
</evidence>
<name>A0A645IGY1_9ZZZZ</name>
<dbReference type="EMBL" id="VSSQ01109166">
    <property type="protein sequence ID" value="MPN47564.1"/>
    <property type="molecule type" value="Genomic_DNA"/>
</dbReference>
<protein>
    <submittedName>
        <fullName evidence="1">Uncharacterized protein</fullName>
    </submittedName>
</protein>
<gene>
    <name evidence="1" type="ORF">SDC9_195167</name>
</gene>
<dbReference type="AlphaFoldDB" id="A0A645IGY1"/>
<organism evidence="1">
    <name type="scientific">bioreactor metagenome</name>
    <dbReference type="NCBI Taxonomy" id="1076179"/>
    <lineage>
        <taxon>unclassified sequences</taxon>
        <taxon>metagenomes</taxon>
        <taxon>ecological metagenomes</taxon>
    </lineage>
</organism>
<reference evidence="1" key="1">
    <citation type="submission" date="2019-08" db="EMBL/GenBank/DDBJ databases">
        <authorList>
            <person name="Kucharzyk K."/>
            <person name="Murdoch R.W."/>
            <person name="Higgins S."/>
            <person name="Loffler F."/>
        </authorList>
    </citation>
    <scope>NUCLEOTIDE SEQUENCE</scope>
</reference>
<accession>A0A645IGY1</accession>
<comment type="caution">
    <text evidence="1">The sequence shown here is derived from an EMBL/GenBank/DDBJ whole genome shotgun (WGS) entry which is preliminary data.</text>
</comment>
<sequence length="84" mass="9123">MAGLCRFDGDLGGFQIADFAHHDDVRILTQEGTQRRGEGQSGLLVDVDLVDAGQIDFRRILSGGDVYAGLVQHVQTGVQRNRLA</sequence>
<proteinExistence type="predicted"/>